<keyword evidence="2" id="KW-1185">Reference proteome</keyword>
<proteinExistence type="predicted"/>
<dbReference type="KEGG" id="xpo:XPG1_3604"/>
<name>A0A068R8M6_9GAMM</name>
<dbReference type="EMBL" id="FO704551">
    <property type="protein sequence ID" value="CDG23231.1"/>
    <property type="molecule type" value="Genomic_DNA"/>
</dbReference>
<evidence type="ECO:0000313" key="1">
    <source>
        <dbReference type="EMBL" id="CDG23231.1"/>
    </source>
</evidence>
<evidence type="ECO:0000313" key="2">
    <source>
        <dbReference type="Proteomes" id="UP000032735"/>
    </source>
</evidence>
<reference evidence="1 2" key="1">
    <citation type="submission" date="2013-07" db="EMBL/GenBank/DDBJ databases">
        <authorList>
            <person name="Genoscope - CEA"/>
        </authorList>
    </citation>
    <scope>NUCLEOTIDE SEQUENCE [LARGE SCALE GENOMIC DNA]</scope>
    <source>
        <strain evidence="1 2">G6</strain>
    </source>
</reference>
<accession>A0A068R8M6</accession>
<protein>
    <submittedName>
        <fullName evidence="1">Uncharacterized protein</fullName>
    </submittedName>
</protein>
<gene>
    <name evidence="1" type="ORF">XPG1_3604</name>
</gene>
<dbReference type="HOGENOM" id="CLU_2940894_0_0_6"/>
<organism evidence="1 2">
    <name type="scientific">Xenorhabdus poinarii G6</name>
    <dbReference type="NCBI Taxonomy" id="1354304"/>
    <lineage>
        <taxon>Bacteria</taxon>
        <taxon>Pseudomonadati</taxon>
        <taxon>Pseudomonadota</taxon>
        <taxon>Gammaproteobacteria</taxon>
        <taxon>Enterobacterales</taxon>
        <taxon>Morganellaceae</taxon>
        <taxon>Xenorhabdus</taxon>
    </lineage>
</organism>
<sequence>MIRKGQYQHPDKGGDGRSPAEQFFLLIALKKQPTRVFDNHATLTQQSRTKLQWTLWCLQS</sequence>
<dbReference type="AlphaFoldDB" id="A0A068R8M6"/>
<dbReference type="Proteomes" id="UP000032735">
    <property type="component" value="Chromosome"/>
</dbReference>